<feature type="domain" description="RNA polymerase sigma-70 ECF-like HTH" evidence="4">
    <location>
        <begin position="22"/>
        <end position="191"/>
    </location>
</feature>
<dbReference type="InterPro" id="IPR039425">
    <property type="entry name" value="RNA_pol_sigma-70-like"/>
</dbReference>
<dbReference type="Gene3D" id="1.10.10.10">
    <property type="entry name" value="Winged helix-like DNA-binding domain superfamily/Winged helix DNA-binding domain"/>
    <property type="match status" value="1"/>
</dbReference>
<dbReference type="PANTHER" id="PTHR43133:SF39">
    <property type="entry name" value="SIMILAR TO RNA POLYMERASE SIGMA-E FACTOR"/>
    <property type="match status" value="1"/>
</dbReference>
<evidence type="ECO:0000256" key="3">
    <source>
        <dbReference type="ARBA" id="ARBA00023163"/>
    </source>
</evidence>
<dbReference type="SUPFAM" id="SSF88659">
    <property type="entry name" value="Sigma3 and sigma4 domains of RNA polymerase sigma factors"/>
    <property type="match status" value="1"/>
</dbReference>
<organism evidence="5 6">
    <name type="scientific">Humisphaera borealis</name>
    <dbReference type="NCBI Taxonomy" id="2807512"/>
    <lineage>
        <taxon>Bacteria</taxon>
        <taxon>Pseudomonadati</taxon>
        <taxon>Planctomycetota</taxon>
        <taxon>Phycisphaerae</taxon>
        <taxon>Tepidisphaerales</taxon>
        <taxon>Tepidisphaeraceae</taxon>
        <taxon>Humisphaera</taxon>
    </lineage>
</organism>
<keyword evidence="2" id="KW-0731">Sigma factor</keyword>
<evidence type="ECO:0000313" key="6">
    <source>
        <dbReference type="Proteomes" id="UP000593765"/>
    </source>
</evidence>
<dbReference type="PANTHER" id="PTHR43133">
    <property type="entry name" value="RNA POLYMERASE ECF-TYPE SIGMA FACTO"/>
    <property type="match status" value="1"/>
</dbReference>
<dbReference type="Pfam" id="PF07638">
    <property type="entry name" value="Sigma70_ECF"/>
    <property type="match status" value="1"/>
</dbReference>
<dbReference type="InterPro" id="IPR013324">
    <property type="entry name" value="RNA_pol_sigma_r3/r4-like"/>
</dbReference>
<dbReference type="InterPro" id="IPR014284">
    <property type="entry name" value="RNA_pol_sigma-70_dom"/>
</dbReference>
<keyword evidence="6" id="KW-1185">Reference proteome</keyword>
<evidence type="ECO:0000256" key="2">
    <source>
        <dbReference type="ARBA" id="ARBA00023082"/>
    </source>
</evidence>
<name>A0A7M2WPW2_9BACT</name>
<dbReference type="InterPro" id="IPR011517">
    <property type="entry name" value="RNA_pol_sigma70_ECF-like"/>
</dbReference>
<dbReference type="InterPro" id="IPR053812">
    <property type="entry name" value="HTH_Sigma70_ECF-like"/>
</dbReference>
<accession>A0A7M2WPW2</accession>
<dbReference type="NCBIfam" id="TIGR02999">
    <property type="entry name" value="Sig-70_X6"/>
    <property type="match status" value="1"/>
</dbReference>
<evidence type="ECO:0000313" key="5">
    <source>
        <dbReference type="EMBL" id="QOV87557.1"/>
    </source>
</evidence>
<dbReference type="EMBL" id="CP063458">
    <property type="protein sequence ID" value="QOV87557.1"/>
    <property type="molecule type" value="Genomic_DNA"/>
</dbReference>
<dbReference type="AlphaFoldDB" id="A0A7M2WPW2"/>
<dbReference type="KEGG" id="hbs:IPV69_14805"/>
<dbReference type="RefSeq" id="WP_206290464.1">
    <property type="nucleotide sequence ID" value="NZ_CP063458.1"/>
</dbReference>
<gene>
    <name evidence="5" type="ORF">IPV69_14805</name>
</gene>
<dbReference type="GO" id="GO:0016987">
    <property type="term" value="F:sigma factor activity"/>
    <property type="evidence" value="ECO:0007669"/>
    <property type="project" value="UniProtKB-KW"/>
</dbReference>
<dbReference type="GO" id="GO:0006352">
    <property type="term" value="P:DNA-templated transcription initiation"/>
    <property type="evidence" value="ECO:0007669"/>
    <property type="project" value="InterPro"/>
</dbReference>
<dbReference type="InterPro" id="IPR036388">
    <property type="entry name" value="WH-like_DNA-bd_sf"/>
</dbReference>
<evidence type="ECO:0000259" key="4">
    <source>
        <dbReference type="Pfam" id="PF07638"/>
    </source>
</evidence>
<sequence>MGEHDGESEPQVEGRTSAQYGSELLPLVYDQLRKLARQRMAGERIGHTLQATALVHEAFLRIVGPQSNGSQNTGPKFSNVGHFYRAAAEAMRRILIEHARAHATDKRGGGVHRLSFTTVLDLAAAPDPEEILAFDDALSRLESQAADAAAIVRLRFYAGLSVEETAESLGISPRQVNREWQFARAWLYRELGSPDQP</sequence>
<protein>
    <submittedName>
        <fullName evidence="5">Sigma-70 family RNA polymerase sigma factor</fullName>
    </submittedName>
</protein>
<keyword evidence="3" id="KW-0804">Transcription</keyword>
<keyword evidence="1" id="KW-0805">Transcription regulation</keyword>
<reference evidence="5 6" key="1">
    <citation type="submission" date="2020-10" db="EMBL/GenBank/DDBJ databases">
        <title>Wide distribution of Phycisphaera-like planctomycetes from WD2101 soil group in peatlands and genome analysis of the first cultivated representative.</title>
        <authorList>
            <person name="Dedysh S.N."/>
            <person name="Beletsky A.V."/>
            <person name="Ivanova A."/>
            <person name="Kulichevskaya I.S."/>
            <person name="Suzina N.E."/>
            <person name="Philippov D.A."/>
            <person name="Rakitin A.L."/>
            <person name="Mardanov A.V."/>
            <person name="Ravin N.V."/>
        </authorList>
    </citation>
    <scope>NUCLEOTIDE SEQUENCE [LARGE SCALE GENOMIC DNA]</scope>
    <source>
        <strain evidence="5 6">M1803</strain>
    </source>
</reference>
<dbReference type="Proteomes" id="UP000593765">
    <property type="component" value="Chromosome"/>
</dbReference>
<proteinExistence type="predicted"/>
<evidence type="ECO:0000256" key="1">
    <source>
        <dbReference type="ARBA" id="ARBA00023015"/>
    </source>
</evidence>
<dbReference type="NCBIfam" id="TIGR02937">
    <property type="entry name" value="sigma70-ECF"/>
    <property type="match status" value="1"/>
</dbReference>